<evidence type="ECO:0000256" key="6">
    <source>
        <dbReference type="ARBA" id="ARBA00023014"/>
    </source>
</evidence>
<sequence length="437" mass="47912">MSFVAEFNRLPLQNLVQRARSASRAAVRESLERGSLTLTDFAHLISPAASEYLEEMARRSHALTVQRFGRVIRLFAPLYLSNECVNVCRYCGFSRNNPILRVTLSPDEVLQEARALKAQGFRNLLLVAGEHPKFVSPAYLRDCVALVHGEVPSVSLEVGPLSVEDYRPLVDAGAEGLVVYQETYDRAVYAEMHVSGPKRNFEWRLETPERAYAAGFRRLGIGALYGLADWRYEALAVAAHAAYLLRHCWKAFLTISLPRLRPCAGEFQPLTRMSDRELVQLVCAFRLMFPDVGLVLSTRESPQLRDGLIPLGITLMSAGSHTEPGGYTGAGRDHIHKTVRGRIVDAGASEWAAAGPASASGATEQFAIADTRSAAEVARRIAALGYEPVWKDWDAVLSGPHTPGSHHESRAPADEPALAQLHEPAACTRGAANTFTN</sequence>
<dbReference type="SFLD" id="SFLDG01081">
    <property type="entry name" value="cleavage_of_the_Ca-Cb_bond_in"/>
    <property type="match status" value="1"/>
</dbReference>
<reference evidence="8 9" key="1">
    <citation type="submission" date="2020-02" db="EMBL/GenBank/DDBJ databases">
        <title>Draft genome sequence of Limisphaera ngatamarikiensis NGM72.4T, a thermophilic Verrucomicrobia grouped in subdivision 3.</title>
        <authorList>
            <person name="Carere C.R."/>
            <person name="Steen J."/>
            <person name="Hugenholtz P."/>
            <person name="Stott M.B."/>
        </authorList>
    </citation>
    <scope>NUCLEOTIDE SEQUENCE [LARGE SCALE GENOMIC DNA]</scope>
    <source>
        <strain evidence="8 9">NGM72.4</strain>
    </source>
</reference>
<dbReference type="AlphaFoldDB" id="A0A6M1RRS4"/>
<dbReference type="NCBIfam" id="TIGR02351">
    <property type="entry name" value="thiH"/>
    <property type="match status" value="1"/>
</dbReference>
<dbReference type="GO" id="GO:0036355">
    <property type="term" value="F:2-iminoacetate synthase activity"/>
    <property type="evidence" value="ECO:0007669"/>
    <property type="project" value="UniProtKB-EC"/>
</dbReference>
<keyword evidence="9" id="KW-1185">Reference proteome</keyword>
<comment type="caution">
    <text evidence="8">The sequence shown here is derived from an EMBL/GenBank/DDBJ whole genome shotgun (WGS) entry which is preliminary data.</text>
</comment>
<dbReference type="InterPro" id="IPR013785">
    <property type="entry name" value="Aldolase_TIM"/>
</dbReference>
<dbReference type="InterPro" id="IPR012726">
    <property type="entry name" value="ThiH"/>
</dbReference>
<dbReference type="PROSITE" id="PS51918">
    <property type="entry name" value="RADICAL_SAM"/>
    <property type="match status" value="1"/>
</dbReference>
<keyword evidence="3" id="KW-0949">S-adenosyl-L-methionine</keyword>
<dbReference type="SFLD" id="SFLDG01060">
    <property type="entry name" value="BATS_domain_containing"/>
    <property type="match status" value="1"/>
</dbReference>
<dbReference type="InterPro" id="IPR007197">
    <property type="entry name" value="rSAM"/>
</dbReference>
<accession>A0A6M1RRS4</accession>
<dbReference type="Pfam" id="PF06968">
    <property type="entry name" value="BATS"/>
    <property type="match status" value="1"/>
</dbReference>
<dbReference type="SUPFAM" id="SSF102114">
    <property type="entry name" value="Radical SAM enzymes"/>
    <property type="match status" value="1"/>
</dbReference>
<evidence type="ECO:0000256" key="5">
    <source>
        <dbReference type="ARBA" id="ARBA00023004"/>
    </source>
</evidence>
<dbReference type="PANTHER" id="PTHR43583:SF1">
    <property type="entry name" value="2-IMINOACETATE SYNTHASE"/>
    <property type="match status" value="1"/>
</dbReference>
<evidence type="ECO:0000313" key="8">
    <source>
        <dbReference type="EMBL" id="NGO40229.1"/>
    </source>
</evidence>
<dbReference type="InterPro" id="IPR058240">
    <property type="entry name" value="rSAM_sf"/>
</dbReference>
<evidence type="ECO:0000256" key="3">
    <source>
        <dbReference type="ARBA" id="ARBA00022691"/>
    </source>
</evidence>
<organism evidence="8 9">
    <name type="scientific">Limisphaera ngatamarikiensis</name>
    <dbReference type="NCBI Taxonomy" id="1324935"/>
    <lineage>
        <taxon>Bacteria</taxon>
        <taxon>Pseudomonadati</taxon>
        <taxon>Verrucomicrobiota</taxon>
        <taxon>Verrucomicrobiia</taxon>
        <taxon>Limisphaerales</taxon>
        <taxon>Limisphaeraceae</taxon>
        <taxon>Limisphaera</taxon>
    </lineage>
</organism>
<keyword evidence="5" id="KW-0408">Iron</keyword>
<dbReference type="Proteomes" id="UP000477311">
    <property type="component" value="Unassembled WGS sequence"/>
</dbReference>
<name>A0A6M1RRS4_9BACT</name>
<dbReference type="InterPro" id="IPR034428">
    <property type="entry name" value="ThiH/NoCL/HydG-like"/>
</dbReference>
<dbReference type="EMBL" id="JAAKYA010000082">
    <property type="protein sequence ID" value="NGO40229.1"/>
    <property type="molecule type" value="Genomic_DNA"/>
</dbReference>
<evidence type="ECO:0000259" key="7">
    <source>
        <dbReference type="PROSITE" id="PS51918"/>
    </source>
</evidence>
<protein>
    <submittedName>
        <fullName evidence="8">2-iminoacetate synthase ThiH</fullName>
        <ecNumber evidence="8">4.1.99.19</ecNumber>
    </submittedName>
</protein>
<evidence type="ECO:0000313" key="9">
    <source>
        <dbReference type="Proteomes" id="UP000477311"/>
    </source>
</evidence>
<keyword evidence="2" id="KW-0004">4Fe-4S</keyword>
<evidence type="ECO:0000256" key="2">
    <source>
        <dbReference type="ARBA" id="ARBA00022485"/>
    </source>
</evidence>
<dbReference type="SFLD" id="SFLDS00029">
    <property type="entry name" value="Radical_SAM"/>
    <property type="match status" value="1"/>
</dbReference>
<dbReference type="SMART" id="SM00876">
    <property type="entry name" value="BATS"/>
    <property type="match status" value="1"/>
</dbReference>
<dbReference type="CDD" id="cd01335">
    <property type="entry name" value="Radical_SAM"/>
    <property type="match status" value="1"/>
</dbReference>
<dbReference type="EC" id="4.1.99.19" evidence="8"/>
<keyword evidence="8" id="KW-0456">Lyase</keyword>
<dbReference type="GO" id="GO:0051539">
    <property type="term" value="F:4 iron, 4 sulfur cluster binding"/>
    <property type="evidence" value="ECO:0007669"/>
    <property type="project" value="UniProtKB-KW"/>
</dbReference>
<dbReference type="InterPro" id="IPR010722">
    <property type="entry name" value="BATS_dom"/>
</dbReference>
<evidence type="ECO:0000256" key="4">
    <source>
        <dbReference type="ARBA" id="ARBA00022723"/>
    </source>
</evidence>
<dbReference type="PANTHER" id="PTHR43583">
    <property type="entry name" value="2-IMINOACETATE SYNTHASE"/>
    <property type="match status" value="1"/>
</dbReference>
<dbReference type="Pfam" id="PF04055">
    <property type="entry name" value="Radical_SAM"/>
    <property type="match status" value="1"/>
</dbReference>
<keyword evidence="6" id="KW-0411">Iron-sulfur</keyword>
<dbReference type="RefSeq" id="WP_165108601.1">
    <property type="nucleotide sequence ID" value="NZ_JAAKYA010000082.1"/>
</dbReference>
<dbReference type="Gene3D" id="3.20.20.70">
    <property type="entry name" value="Aldolase class I"/>
    <property type="match status" value="1"/>
</dbReference>
<keyword evidence="4" id="KW-0479">Metal-binding</keyword>
<feature type="domain" description="Radical SAM core" evidence="7">
    <location>
        <begin position="70"/>
        <end position="305"/>
    </location>
</feature>
<dbReference type="GO" id="GO:0005506">
    <property type="term" value="F:iron ion binding"/>
    <property type="evidence" value="ECO:0007669"/>
    <property type="project" value="InterPro"/>
</dbReference>
<dbReference type="SFLD" id="SFLDF00301">
    <property type="entry name" value="2-iminoacetate_synthase_(ThiH)"/>
    <property type="match status" value="1"/>
</dbReference>
<evidence type="ECO:0000256" key="1">
    <source>
        <dbReference type="ARBA" id="ARBA00001966"/>
    </source>
</evidence>
<proteinExistence type="predicted"/>
<comment type="cofactor">
    <cofactor evidence="1">
        <name>[4Fe-4S] cluster</name>
        <dbReference type="ChEBI" id="CHEBI:49883"/>
    </cofactor>
</comment>
<gene>
    <name evidence="8" type="primary">thiH</name>
    <name evidence="8" type="ORF">G4L39_12615</name>
</gene>